<evidence type="ECO:0000313" key="1">
    <source>
        <dbReference type="EMBL" id="KAI8441961.1"/>
    </source>
</evidence>
<comment type="caution">
    <text evidence="1">The sequence shown here is derived from an EMBL/GenBank/DDBJ whole genome shotgun (WGS) entry which is preliminary data.</text>
</comment>
<name>A0ACC0L0S4_CHOFU</name>
<protein>
    <submittedName>
        <fullName evidence="1">Uncharacterized protein</fullName>
    </submittedName>
</protein>
<reference evidence="1 2" key="1">
    <citation type="journal article" date="2022" name="Genome Biol. Evol.">
        <title>The Spruce Budworm Genome: Reconstructing the Evolutionary History of Antifreeze Proteins.</title>
        <authorList>
            <person name="Beliveau C."/>
            <person name="Gagne P."/>
            <person name="Picq S."/>
            <person name="Vernygora O."/>
            <person name="Keeling C.I."/>
            <person name="Pinkney K."/>
            <person name="Doucet D."/>
            <person name="Wen F."/>
            <person name="Johnston J.S."/>
            <person name="Maaroufi H."/>
            <person name="Boyle B."/>
            <person name="Laroche J."/>
            <person name="Dewar K."/>
            <person name="Juretic N."/>
            <person name="Blackburn G."/>
            <person name="Nisole A."/>
            <person name="Brunet B."/>
            <person name="Brandao M."/>
            <person name="Lumley L."/>
            <person name="Duan J."/>
            <person name="Quan G."/>
            <person name="Lucarotti C.J."/>
            <person name="Roe A.D."/>
            <person name="Sperling F.A.H."/>
            <person name="Levesque R.C."/>
            <person name="Cusson M."/>
        </authorList>
    </citation>
    <scope>NUCLEOTIDE SEQUENCE [LARGE SCALE GENOMIC DNA]</scope>
    <source>
        <strain evidence="1">Glfc:IPQL:Cfum</strain>
    </source>
</reference>
<dbReference type="Proteomes" id="UP001064048">
    <property type="component" value="Chromosome 9"/>
</dbReference>
<accession>A0ACC0L0S4</accession>
<evidence type="ECO:0000313" key="2">
    <source>
        <dbReference type="Proteomes" id="UP001064048"/>
    </source>
</evidence>
<gene>
    <name evidence="1" type="ORF">MSG28_005632</name>
</gene>
<keyword evidence="2" id="KW-1185">Reference proteome</keyword>
<sequence>MPKRLSDRESQKILKYQQKIRKIQKSSSEDSSDSDGNDLVEVFVEEPYEEPEIVHEADPGAPTISVLKEPDPEPQLDPDLLTALGETVDDSPQYGPHIHTNLAQRWQPILKKGLPKETKEKLLKTYLIPENCTLLQAPKINAEISAAVLDVVRNRDKKIEAAQQQLGAGITAINKGLTILLTSEDKVTATKHLSDACRILSDLHYMETQTRAKLVTPALSKQFLNVIQDCERDETLFGAKLPEKIKASKAIEKQGLQIKKILHALAIRETGQPLALPVEQGGARRPEASSTGAAAQAGRPAAVEAGGPEQTTCNAALNKVHAGRIQYFYNCWYNMTSNSLVLSWVLNGFSIPFISKPYQGNTPINCFSQAEKADMQLAIQNLKDLGAITICSPSRDQYLSKIFLTPKPNGAKRFILNLKNLNKFVEKAHFKMEDYRTAARIIPKGGFMATIDLKEAYLLIPIAKPDRRYLRFQFEHENLQLVTYEFNAMPYGLSVAPRTFTKLMKEVVTHLRSQGFKSVCYLDDLLCIGKDYTECVTNVQHTVRLLECLGFIINYDKSSLKPQQCSKFLGFIYNSQDMTISLPCDKQRKILQLVQKFMLLPDCTICDFAQLIGVLVAACPAAKYGWLYTKILERQKFLALQKHHDYKAKIKLSNLILEDLVWWQNHISSISWSMVPPDYSLEIFSDASRTGWGGFCAGNRVNGAWKTQEMEYHINFLELLAVFLCLKCFAVYHLNCAILLRIDNTTAISYINRMGGVQFPHLNNLARQIWQWCEMRNIWLFASYINTRDNTEADEESRKLNPDTEWELSDLAFQKIIDHFGQPEVDLFASRANAKCQTYVSWKRDPEAFCIDAFTINWSKNSFTHFLHSRL</sequence>
<organism evidence="1 2">
    <name type="scientific">Choristoneura fumiferana</name>
    <name type="common">Spruce budworm moth</name>
    <name type="synonym">Archips fumiferana</name>
    <dbReference type="NCBI Taxonomy" id="7141"/>
    <lineage>
        <taxon>Eukaryota</taxon>
        <taxon>Metazoa</taxon>
        <taxon>Ecdysozoa</taxon>
        <taxon>Arthropoda</taxon>
        <taxon>Hexapoda</taxon>
        <taxon>Insecta</taxon>
        <taxon>Pterygota</taxon>
        <taxon>Neoptera</taxon>
        <taxon>Endopterygota</taxon>
        <taxon>Lepidoptera</taxon>
        <taxon>Glossata</taxon>
        <taxon>Ditrysia</taxon>
        <taxon>Tortricoidea</taxon>
        <taxon>Tortricidae</taxon>
        <taxon>Tortricinae</taxon>
        <taxon>Choristoneura</taxon>
    </lineage>
</organism>
<dbReference type="EMBL" id="CM046109">
    <property type="protein sequence ID" value="KAI8441961.1"/>
    <property type="molecule type" value="Genomic_DNA"/>
</dbReference>
<proteinExistence type="predicted"/>